<dbReference type="SUPFAM" id="SSF103473">
    <property type="entry name" value="MFS general substrate transporter"/>
    <property type="match status" value="1"/>
</dbReference>
<evidence type="ECO:0000256" key="2">
    <source>
        <dbReference type="ARBA" id="ARBA00008412"/>
    </source>
</evidence>
<keyword evidence="3 6" id="KW-0812">Transmembrane</keyword>
<evidence type="ECO:0000259" key="7">
    <source>
        <dbReference type="PROSITE" id="PS50850"/>
    </source>
</evidence>
<name>A0A2W2B7L4_9HYPH</name>
<dbReference type="InterPro" id="IPR036259">
    <property type="entry name" value="MFS_trans_sf"/>
</dbReference>
<feature type="transmembrane region" description="Helical" evidence="6">
    <location>
        <begin position="139"/>
        <end position="159"/>
    </location>
</feature>
<evidence type="ECO:0000313" key="9">
    <source>
        <dbReference type="Proteomes" id="UP000248795"/>
    </source>
</evidence>
<dbReference type="PANTHER" id="PTHR23538">
    <property type="entry name" value="44.5 KD BACTERIOCHLOROPHYLL SYNTHASE SUBUNIT"/>
    <property type="match status" value="1"/>
</dbReference>
<reference evidence="9" key="1">
    <citation type="submission" date="2018-06" db="EMBL/GenBank/DDBJ databases">
        <title>Aestuariibacter litoralis strain KCTC 52945T.</title>
        <authorList>
            <person name="Li X."/>
            <person name="Salam N."/>
            <person name="Li J.-L."/>
            <person name="Chen Y.-M."/>
            <person name="Yang Z.-W."/>
            <person name="Zhang L.-Y."/>
            <person name="Han M.-X."/>
            <person name="Xiao M."/>
            <person name="Li W.-J."/>
        </authorList>
    </citation>
    <scope>NUCLEOTIDE SEQUENCE [LARGE SCALE GENOMIC DNA]</scope>
    <source>
        <strain evidence="9">KCTC 52945</strain>
    </source>
</reference>
<keyword evidence="9" id="KW-1185">Reference proteome</keyword>
<protein>
    <submittedName>
        <fullName evidence="8">MFS transporter</fullName>
    </submittedName>
</protein>
<feature type="transmembrane region" description="Helical" evidence="6">
    <location>
        <begin position="28"/>
        <end position="52"/>
    </location>
</feature>
<evidence type="ECO:0000256" key="3">
    <source>
        <dbReference type="ARBA" id="ARBA00022692"/>
    </source>
</evidence>
<dbReference type="GO" id="GO:0022857">
    <property type="term" value="F:transmembrane transporter activity"/>
    <property type="evidence" value="ECO:0007669"/>
    <property type="project" value="InterPro"/>
</dbReference>
<evidence type="ECO:0000313" key="8">
    <source>
        <dbReference type="EMBL" id="PZF76068.1"/>
    </source>
</evidence>
<dbReference type="InterPro" id="IPR020846">
    <property type="entry name" value="MFS_dom"/>
</dbReference>
<dbReference type="CDD" id="cd06176">
    <property type="entry name" value="MFS_BCD_PucC-like"/>
    <property type="match status" value="1"/>
</dbReference>
<proteinExistence type="inferred from homology"/>
<keyword evidence="5 6" id="KW-0472">Membrane</keyword>
<comment type="similarity">
    <text evidence="2">Belongs to the PucC family.</text>
</comment>
<feature type="transmembrane region" description="Helical" evidence="6">
    <location>
        <begin position="73"/>
        <end position="94"/>
    </location>
</feature>
<dbReference type="EMBL" id="QKVK01000007">
    <property type="protein sequence ID" value="PZF76068.1"/>
    <property type="molecule type" value="Genomic_DNA"/>
</dbReference>
<keyword evidence="4 6" id="KW-1133">Transmembrane helix</keyword>
<feature type="transmembrane region" description="Helical" evidence="6">
    <location>
        <begin position="171"/>
        <end position="193"/>
    </location>
</feature>
<dbReference type="InterPro" id="IPR004896">
    <property type="entry name" value="PucC-rel"/>
</dbReference>
<comment type="subcellular location">
    <subcellularLocation>
        <location evidence="1">Membrane</location>
        <topology evidence="1">Multi-pass membrane protein</topology>
    </subcellularLocation>
</comment>
<dbReference type="InterPro" id="IPR026036">
    <property type="entry name" value="PucC"/>
</dbReference>
<dbReference type="PROSITE" id="PS50850">
    <property type="entry name" value="MFS"/>
    <property type="match status" value="1"/>
</dbReference>
<feature type="transmembrane region" description="Helical" evidence="6">
    <location>
        <begin position="100"/>
        <end position="127"/>
    </location>
</feature>
<dbReference type="Gene3D" id="1.20.1250.20">
    <property type="entry name" value="MFS general substrate transporter like domains"/>
    <property type="match status" value="1"/>
</dbReference>
<dbReference type="GO" id="GO:0016020">
    <property type="term" value="C:membrane"/>
    <property type="evidence" value="ECO:0007669"/>
    <property type="project" value="UniProtKB-SubCell"/>
</dbReference>
<dbReference type="Proteomes" id="UP000248795">
    <property type="component" value="Unassembled WGS sequence"/>
</dbReference>
<feature type="transmembrane region" description="Helical" evidence="6">
    <location>
        <begin position="390"/>
        <end position="413"/>
    </location>
</feature>
<evidence type="ECO:0000256" key="5">
    <source>
        <dbReference type="ARBA" id="ARBA00023136"/>
    </source>
</evidence>
<comment type="caution">
    <text evidence="8">The sequence shown here is derived from an EMBL/GenBank/DDBJ whole genome shotgun (WGS) entry which is preliminary data.</text>
</comment>
<feature type="domain" description="Major facilitator superfamily (MFS) profile" evidence="7">
    <location>
        <begin position="4"/>
        <end position="418"/>
    </location>
</feature>
<feature type="transmembrane region" description="Helical" evidence="6">
    <location>
        <begin position="323"/>
        <end position="345"/>
    </location>
</feature>
<accession>A0A2W2B7L4</accession>
<evidence type="ECO:0000256" key="6">
    <source>
        <dbReference type="SAM" id="Phobius"/>
    </source>
</evidence>
<dbReference type="PIRSF" id="PIRSF016565">
    <property type="entry name" value="PucC"/>
    <property type="match status" value="1"/>
</dbReference>
<feature type="transmembrane region" description="Helical" evidence="6">
    <location>
        <begin position="263"/>
        <end position="283"/>
    </location>
</feature>
<dbReference type="PANTHER" id="PTHR23538:SF1">
    <property type="entry name" value="44.5 KD BACTERIOCHLOROPHYLL SYNTHASE SUBUNIT"/>
    <property type="match status" value="1"/>
</dbReference>
<gene>
    <name evidence="8" type="ORF">DK847_15645</name>
</gene>
<sequence>MTSWLGIARFGLVQAALGAIVVLTTSTINRVMIVELALPAMVPGLLVTWHYALQVLRPSWGHGSDKGGRRTPWIIAGMAALALGGFGAALSVHVMALNMLAGMAVAVAAFTLIGAGVGAAGTSLLVLLASQVAEARRPAAATIVWIMMIAGFIVTAALAGHFLDPFSTRRLLAVAACICAGAFALTLLAVRGLETARPAPRRDEAKVPFRAALSEVWADRTARRFAIFIFVSMLAYSAQDLILEPFAGLVFGLTPGQSTALSGVQNSGVLLGMVLVGAASTLLPRLMSLRSWTVAGCIGSALALALLVMAARVGPGWPLKPSVFALGFCNGVFAVAAIGSMFNMASNGTSREGVRMGLFGAAQAIAFGIGGFAGTVLADVSRLAFGSPVMAYATVFAVEACFFIAAALLAAAIGNRDGFGAAANPLVLAARHQASGS</sequence>
<feature type="transmembrane region" description="Helical" evidence="6">
    <location>
        <begin position="357"/>
        <end position="378"/>
    </location>
</feature>
<feature type="transmembrane region" description="Helical" evidence="6">
    <location>
        <begin position="292"/>
        <end position="311"/>
    </location>
</feature>
<organism evidence="8 9">
    <name type="scientific">Aestuariivirga litoralis</name>
    <dbReference type="NCBI Taxonomy" id="2650924"/>
    <lineage>
        <taxon>Bacteria</taxon>
        <taxon>Pseudomonadati</taxon>
        <taxon>Pseudomonadota</taxon>
        <taxon>Alphaproteobacteria</taxon>
        <taxon>Hyphomicrobiales</taxon>
        <taxon>Aestuariivirgaceae</taxon>
        <taxon>Aestuariivirga</taxon>
    </lineage>
</organism>
<evidence type="ECO:0000256" key="4">
    <source>
        <dbReference type="ARBA" id="ARBA00022989"/>
    </source>
</evidence>
<dbReference type="Pfam" id="PF03209">
    <property type="entry name" value="PUCC"/>
    <property type="match status" value="1"/>
</dbReference>
<dbReference type="RefSeq" id="WP_111199453.1">
    <property type="nucleotide sequence ID" value="NZ_QKVK01000007.1"/>
</dbReference>
<dbReference type="AlphaFoldDB" id="A0A2W2B7L4"/>
<feature type="transmembrane region" description="Helical" evidence="6">
    <location>
        <begin position="225"/>
        <end position="243"/>
    </location>
</feature>
<evidence type="ECO:0000256" key="1">
    <source>
        <dbReference type="ARBA" id="ARBA00004141"/>
    </source>
</evidence>